<dbReference type="KEGG" id="lif:LINJ_27_1500"/>
<evidence type="ECO:0000256" key="4">
    <source>
        <dbReference type="ARBA" id="ARBA00023136"/>
    </source>
</evidence>
<proteinExistence type="predicted"/>
<feature type="transmembrane region" description="Helical" evidence="5">
    <location>
        <begin position="305"/>
        <end position="323"/>
    </location>
</feature>
<evidence type="ECO:0000256" key="1">
    <source>
        <dbReference type="ARBA" id="ARBA00004141"/>
    </source>
</evidence>
<dbReference type="GO" id="GO:0015179">
    <property type="term" value="F:L-amino acid transmembrane transporter activity"/>
    <property type="evidence" value="ECO:0007669"/>
    <property type="project" value="TreeGrafter"/>
</dbReference>
<sequence length="590" mass="64430">MTQSTHCPDTQMDRVSEGGASFSDDAVMVNNVGEAQLKDMVDRPIMLDTDELVYATRYRPRSWLTTLLSKAVPHGGTLSNAYNLGAVTLGSGVIALPSTFQATGVATSVIVLIAITMSTVYSVYIMMQAADKTGRRLYSYEALARGLLGRGWDYLAAFHLWVFCFGSCVSYVISTGDLLSRATDDPSVNSFVRSVWGNRVLVIIIWSCVMLPLSIPKEINSLRYFSVVGVSCMMNFVAVIVIHSAMNGFKNGRPIHQPHMFKTGNNAIVGFSSILFAFLAQTNVFEVARETPNPTPGRISKDLAISQVVCCALYVLAGVFGYLEFGEQIADSILLYYNVRSDVLVAIAYVGIGVKMCVGFAICMQPSRDAVYYCLGLALLDVQGHPDGAVLAERCDLHWALRACACAGAVHPERERRVWACGQLLRRVPGVHLSSSVRHVRWQLGPAAGGLAPLRLDVLAADRRRGCCCFRHGCLYLRRGPLSSGEAAALVCVVRCVFASHVWKRWRIVWRRGKGAGGVVFGCGHRARGAYGRSPHASPPASLPLSLSTSPSACVPFFTFLCLRSLSWRHCCWQCSADLRLSVLHCVYSD</sequence>
<evidence type="ECO:0000313" key="8">
    <source>
        <dbReference type="Proteomes" id="UP000008153"/>
    </source>
</evidence>
<evidence type="ECO:0000256" key="3">
    <source>
        <dbReference type="ARBA" id="ARBA00022989"/>
    </source>
</evidence>
<comment type="subcellular location">
    <subcellularLocation>
        <location evidence="1">Membrane</location>
        <topology evidence="1">Multi-pass membrane protein</topology>
    </subcellularLocation>
</comment>
<dbReference type="RefSeq" id="XP_001466385.1">
    <property type="nucleotide sequence ID" value="XM_001466348.1"/>
</dbReference>
<dbReference type="InterPro" id="IPR013057">
    <property type="entry name" value="AA_transpt_TM"/>
</dbReference>
<evidence type="ECO:0000313" key="7">
    <source>
        <dbReference type="EMBL" id="CAM69102.1"/>
    </source>
</evidence>
<dbReference type="Proteomes" id="UP000008153">
    <property type="component" value="Chromosome 27"/>
</dbReference>
<evidence type="ECO:0000259" key="6">
    <source>
        <dbReference type="Pfam" id="PF01490"/>
    </source>
</evidence>
<evidence type="ECO:0000256" key="5">
    <source>
        <dbReference type="SAM" id="Phobius"/>
    </source>
</evidence>
<name>A4I2V2_LEIIN</name>
<feature type="transmembrane region" description="Helical" evidence="5">
    <location>
        <begin position="266"/>
        <end position="285"/>
    </location>
</feature>
<dbReference type="PANTHER" id="PTHR22950:SF649">
    <property type="entry name" value="ACID TRANSPORTER, PUTATIVE-RELATED"/>
    <property type="match status" value="1"/>
</dbReference>
<feature type="transmembrane region" description="Helical" evidence="5">
    <location>
        <begin position="154"/>
        <end position="174"/>
    </location>
</feature>
<evidence type="ECO:0000256" key="2">
    <source>
        <dbReference type="ARBA" id="ARBA00022692"/>
    </source>
</evidence>
<dbReference type="PANTHER" id="PTHR22950">
    <property type="entry name" value="AMINO ACID TRANSPORTER"/>
    <property type="match status" value="1"/>
</dbReference>
<feature type="domain" description="Amino acid transporter transmembrane" evidence="6">
    <location>
        <begin position="78"/>
        <end position="371"/>
    </location>
</feature>
<keyword evidence="3 5" id="KW-1133">Transmembrane helix</keyword>
<feature type="transmembrane region" description="Helical" evidence="5">
    <location>
        <begin position="194"/>
        <end position="213"/>
    </location>
</feature>
<dbReference type="Pfam" id="PF01490">
    <property type="entry name" value="Aa_trans"/>
    <property type="match status" value="1"/>
</dbReference>
<dbReference type="AlphaFoldDB" id="A4I2V2"/>
<keyword evidence="2 5" id="KW-0812">Transmembrane</keyword>
<gene>
    <name evidence="7" type="primary">AAT24</name>
    <name evidence="7" type="ORF">LINJ_27_1500</name>
</gene>
<keyword evidence="8" id="KW-1185">Reference proteome</keyword>
<organism evidence="7 8">
    <name type="scientific">Leishmania infantum</name>
    <dbReference type="NCBI Taxonomy" id="5671"/>
    <lineage>
        <taxon>Eukaryota</taxon>
        <taxon>Discoba</taxon>
        <taxon>Euglenozoa</taxon>
        <taxon>Kinetoplastea</taxon>
        <taxon>Metakinetoplastina</taxon>
        <taxon>Trypanosomatida</taxon>
        <taxon>Trypanosomatidae</taxon>
        <taxon>Leishmaniinae</taxon>
        <taxon>Leishmania</taxon>
    </lineage>
</organism>
<reference evidence="7 8" key="2">
    <citation type="journal article" date="2011" name="Genome Res.">
        <title>Chromosome and gene copy number variation allow major structural change between species and strains of Leishmania.</title>
        <authorList>
            <person name="Rogers M.B."/>
            <person name="Hilley J.D."/>
            <person name="Dickens N.J."/>
            <person name="Wilkes J."/>
            <person name="Bates P.A."/>
            <person name="Depledge D.P."/>
            <person name="Harris D."/>
            <person name="Her Y."/>
            <person name="Herzyk P."/>
            <person name="Imamura H."/>
            <person name="Otto T.D."/>
            <person name="Sanders M."/>
            <person name="Seeger K."/>
            <person name="Dujardin J.C."/>
            <person name="Berriman M."/>
            <person name="Smith D.F."/>
            <person name="Hertz-Fowler C."/>
            <person name="Mottram J.C."/>
        </authorList>
    </citation>
    <scope>NUCLEOTIDE SEQUENCE [LARGE SCALE GENOMIC DNA]</scope>
    <source>
        <strain evidence="7 8">JPCM5</strain>
    </source>
</reference>
<feature type="transmembrane region" description="Helical" evidence="5">
    <location>
        <begin position="225"/>
        <end position="246"/>
    </location>
</feature>
<dbReference type="FunCoup" id="A4I2V2">
    <property type="interactions" value="164"/>
</dbReference>
<dbReference type="GeneID" id="5070096"/>
<dbReference type="eggNOG" id="KOG1305">
    <property type="taxonomic scope" value="Eukaryota"/>
</dbReference>
<reference evidence="7 8" key="1">
    <citation type="journal article" date="2007" name="Nat. Genet.">
        <title>Comparative genomic analysis of three Leishmania species that cause diverse human disease.</title>
        <authorList>
            <person name="Peacock C.S."/>
            <person name="Seeger K."/>
            <person name="Harris D."/>
            <person name="Murphy L."/>
            <person name="Ruiz J.C."/>
            <person name="Quail M.A."/>
            <person name="Peters N."/>
            <person name="Adlem E."/>
            <person name="Tivey A."/>
            <person name="Aslett M."/>
            <person name="Kerhornou A."/>
            <person name="Ivens A."/>
            <person name="Fraser A."/>
            <person name="Rajandream M.A."/>
            <person name="Carver T."/>
            <person name="Norbertczak H."/>
            <person name="Chillingworth T."/>
            <person name="Hance Z."/>
            <person name="Jagels K."/>
            <person name="Moule S."/>
            <person name="Ormond D."/>
            <person name="Rutter S."/>
            <person name="Squares R."/>
            <person name="Whitehead S."/>
            <person name="Rabbinowitsch E."/>
            <person name="Arrowsmith C."/>
            <person name="White B."/>
            <person name="Thurston S."/>
            <person name="Bringaud F."/>
            <person name="Baldauf S.L."/>
            <person name="Faulconbridge A."/>
            <person name="Jeffares D."/>
            <person name="Depledge D.P."/>
            <person name="Oyola S.O."/>
            <person name="Hilley J.D."/>
            <person name="Brito L.O."/>
            <person name="Tosi L.R."/>
            <person name="Barrell B."/>
            <person name="Cruz A.K."/>
            <person name="Mottram J.C."/>
            <person name="Smith D.F."/>
            <person name="Berriman M."/>
        </authorList>
    </citation>
    <scope>NUCLEOTIDE SEQUENCE [LARGE SCALE GENOMIC DNA]</scope>
    <source>
        <strain evidence="7 8">JPCM5</strain>
    </source>
</reference>
<feature type="transmembrane region" description="Helical" evidence="5">
    <location>
        <begin position="343"/>
        <end position="363"/>
    </location>
</feature>
<dbReference type="GO" id="GO:0016020">
    <property type="term" value="C:membrane"/>
    <property type="evidence" value="ECO:0007669"/>
    <property type="project" value="UniProtKB-SubCell"/>
</dbReference>
<feature type="transmembrane region" description="Helical" evidence="5">
    <location>
        <begin position="105"/>
        <end position="127"/>
    </location>
</feature>
<keyword evidence="4 5" id="KW-0472">Membrane</keyword>
<dbReference type="VEuPathDB" id="TriTrypDB:LINF_270022800"/>
<dbReference type="EMBL" id="FR796459">
    <property type="protein sequence ID" value="CAM69102.1"/>
    <property type="molecule type" value="Genomic_DNA"/>
</dbReference>
<protein>
    <submittedName>
        <fullName evidence="7">Putative amino acid transporter</fullName>
    </submittedName>
</protein>
<dbReference type="GO" id="GO:0005737">
    <property type="term" value="C:cytoplasm"/>
    <property type="evidence" value="ECO:0007669"/>
    <property type="project" value="TreeGrafter"/>
</dbReference>
<dbReference type="InParanoid" id="A4I2V2"/>
<accession>A4I2V2</accession>